<dbReference type="GeneID" id="36591745"/>
<feature type="region of interest" description="Disordered" evidence="1">
    <location>
        <begin position="200"/>
        <end position="225"/>
    </location>
</feature>
<dbReference type="AlphaFoldDB" id="A0A2J6SW20"/>
<evidence type="ECO:0000313" key="3">
    <source>
        <dbReference type="Proteomes" id="UP000235371"/>
    </source>
</evidence>
<dbReference type="OrthoDB" id="10377179at2759"/>
<reference evidence="2 3" key="1">
    <citation type="submission" date="2016-04" db="EMBL/GenBank/DDBJ databases">
        <title>A degradative enzymes factory behind the ericoid mycorrhizal symbiosis.</title>
        <authorList>
            <consortium name="DOE Joint Genome Institute"/>
            <person name="Martino E."/>
            <person name="Morin E."/>
            <person name="Grelet G."/>
            <person name="Kuo A."/>
            <person name="Kohler A."/>
            <person name="Daghino S."/>
            <person name="Barry K."/>
            <person name="Choi C."/>
            <person name="Cichocki N."/>
            <person name="Clum A."/>
            <person name="Copeland A."/>
            <person name="Hainaut M."/>
            <person name="Haridas S."/>
            <person name="Labutti K."/>
            <person name="Lindquist E."/>
            <person name="Lipzen A."/>
            <person name="Khouja H.-R."/>
            <person name="Murat C."/>
            <person name="Ohm R."/>
            <person name="Olson A."/>
            <person name="Spatafora J."/>
            <person name="Veneault-Fourrey C."/>
            <person name="Henrissat B."/>
            <person name="Grigoriev I."/>
            <person name="Martin F."/>
            <person name="Perotto S."/>
        </authorList>
    </citation>
    <scope>NUCLEOTIDE SEQUENCE [LARGE SCALE GENOMIC DNA]</scope>
    <source>
        <strain evidence="2 3">E</strain>
    </source>
</reference>
<evidence type="ECO:0000313" key="2">
    <source>
        <dbReference type="EMBL" id="PMD54968.1"/>
    </source>
</evidence>
<proteinExistence type="predicted"/>
<dbReference type="RefSeq" id="XP_024731872.1">
    <property type="nucleotide sequence ID" value="XM_024883668.1"/>
</dbReference>
<organism evidence="2 3">
    <name type="scientific">Hyaloscypha bicolor E</name>
    <dbReference type="NCBI Taxonomy" id="1095630"/>
    <lineage>
        <taxon>Eukaryota</taxon>
        <taxon>Fungi</taxon>
        <taxon>Dikarya</taxon>
        <taxon>Ascomycota</taxon>
        <taxon>Pezizomycotina</taxon>
        <taxon>Leotiomycetes</taxon>
        <taxon>Helotiales</taxon>
        <taxon>Hyaloscyphaceae</taxon>
        <taxon>Hyaloscypha</taxon>
        <taxon>Hyaloscypha bicolor</taxon>
    </lineage>
</organism>
<feature type="region of interest" description="Disordered" evidence="1">
    <location>
        <begin position="239"/>
        <end position="258"/>
    </location>
</feature>
<dbReference type="Proteomes" id="UP000235371">
    <property type="component" value="Unassembled WGS sequence"/>
</dbReference>
<evidence type="ECO:0000256" key="1">
    <source>
        <dbReference type="SAM" id="MobiDB-lite"/>
    </source>
</evidence>
<dbReference type="EMBL" id="KZ613856">
    <property type="protein sequence ID" value="PMD54968.1"/>
    <property type="molecule type" value="Genomic_DNA"/>
</dbReference>
<keyword evidence="3" id="KW-1185">Reference proteome</keyword>
<accession>A0A2J6SW20</accession>
<sequence length="258" mass="28883">MAEARAFIDMIRRKASLSTFSSNALRLQTNTRSQEVPVLPAADKSILYTMYKDLVDECFILVTVSLDDEVETVTTSSGEVIVLKAWSSERALCKLFKARLDRKMKRWPQPDGDKVQTIGVKLLKMLLSEMEARKVGKDKLEKMVSHALTSLKEKHKEMEREKKQNGDAFDGIKFKAAEMEEGGCGFEDNFETTEVVNRAASESEKAESTEIEEGEIIEGVQSESTKMDIDHAVDVAEVEHLPELGKGNAVERMESDTA</sequence>
<protein>
    <submittedName>
        <fullName evidence="2">Uncharacterized protein</fullName>
    </submittedName>
</protein>
<dbReference type="InParanoid" id="A0A2J6SW20"/>
<gene>
    <name evidence="2" type="ORF">K444DRAFT_633853</name>
</gene>
<name>A0A2J6SW20_9HELO</name>